<evidence type="ECO:0000256" key="4">
    <source>
        <dbReference type="ARBA" id="ARBA00011575"/>
    </source>
</evidence>
<evidence type="ECO:0000256" key="13">
    <source>
        <dbReference type="ARBA" id="ARBA00025634"/>
    </source>
</evidence>
<proteinExistence type="inferred from homology"/>
<keyword evidence="9 15" id="KW-0822">Tryptophan biosynthesis</keyword>
<evidence type="ECO:0000313" key="18">
    <source>
        <dbReference type="EMBL" id="GHD59102.1"/>
    </source>
</evidence>
<dbReference type="PANTHER" id="PTHR11236:SF48">
    <property type="entry name" value="ISOCHORISMATE SYNTHASE MENF"/>
    <property type="match status" value="1"/>
</dbReference>
<keyword evidence="10 15" id="KW-0460">Magnesium</keyword>
<comment type="subunit">
    <text evidence="4 15">Heterotetramer consisting of two non-identical subunits: a beta subunit (TrpG) and a large alpha subunit (TrpE).</text>
</comment>
<evidence type="ECO:0000256" key="14">
    <source>
        <dbReference type="ARBA" id="ARBA00047683"/>
    </source>
</evidence>
<reference evidence="19" key="1">
    <citation type="journal article" date="2019" name="Int. J. Syst. Evol. Microbiol.">
        <title>The Global Catalogue of Microorganisms (GCM) 10K type strain sequencing project: providing services to taxonomists for standard genome sequencing and annotation.</title>
        <authorList>
            <consortium name="The Broad Institute Genomics Platform"/>
            <consortium name="The Broad Institute Genome Sequencing Center for Infectious Disease"/>
            <person name="Wu L."/>
            <person name="Ma J."/>
        </authorList>
    </citation>
    <scope>NUCLEOTIDE SEQUENCE [LARGE SCALE GENOMIC DNA]</scope>
    <source>
        <strain evidence="19">KCTC 23701</strain>
    </source>
</reference>
<dbReference type="PRINTS" id="PR00095">
    <property type="entry name" value="ANTSNTHASEI"/>
</dbReference>
<evidence type="ECO:0000256" key="11">
    <source>
        <dbReference type="ARBA" id="ARBA00023141"/>
    </source>
</evidence>
<evidence type="ECO:0000256" key="1">
    <source>
        <dbReference type="ARBA" id="ARBA00001946"/>
    </source>
</evidence>
<dbReference type="Pfam" id="PF00425">
    <property type="entry name" value="Chorismate_bind"/>
    <property type="match status" value="1"/>
</dbReference>
<dbReference type="Gene3D" id="3.60.120.10">
    <property type="entry name" value="Anthranilate synthase"/>
    <property type="match status" value="1"/>
</dbReference>
<accession>A0ABQ3GXZ8</accession>
<dbReference type="PANTHER" id="PTHR11236">
    <property type="entry name" value="AMINOBENZOATE/ANTHRANILATE SYNTHASE"/>
    <property type="match status" value="1"/>
</dbReference>
<evidence type="ECO:0000256" key="10">
    <source>
        <dbReference type="ARBA" id="ARBA00022842"/>
    </source>
</evidence>
<evidence type="ECO:0000256" key="2">
    <source>
        <dbReference type="ARBA" id="ARBA00004873"/>
    </source>
</evidence>
<evidence type="ECO:0000259" key="16">
    <source>
        <dbReference type="Pfam" id="PF00425"/>
    </source>
</evidence>
<dbReference type="Pfam" id="PF04715">
    <property type="entry name" value="Anth_synt_I_N"/>
    <property type="match status" value="1"/>
</dbReference>
<dbReference type="InterPro" id="IPR015890">
    <property type="entry name" value="Chorismate_C"/>
</dbReference>
<evidence type="ECO:0000256" key="7">
    <source>
        <dbReference type="ARBA" id="ARBA00022605"/>
    </source>
</evidence>
<sequence length="489" mass="53839">MITRDEFAALARQGYNRIPVILELYADLDTPLSVYLKLANRPYSYLLESVVGGERFGRYSFIGLPARTRITVSGLHTEVIHDDRVIETHDGNPLDFIAEYQKQFNAAAPAGMPRFMGGLVGYFGYDTIRYVEKKLAHCTKPDPLGLPDIQLLLSEELAVVDNLSGKLFLVVYANTEDPEAYDRAEARLAELRIRLREPARLPLSGPAKSSTAAQSEFGEAAFKEAVLKAKDYIAEGDVMQVVLSQRMTMPFDQDPLALYRALRSINPSPYMFFYHFGDMHIVGASPEILARLEGDTITVRPIAGTRPRGKTRELDEALAEELLADEKEIAEHVMLIDLGRNDTGRVAETGSVKLIDRMTIERYSHVMHIVSSVEGKLKAGLSNIDVLKATFPAGTVSGAPKVRALEIIDEFEPSKRGIYSGAVGYLGFNGDMDVAIALRTAVVKNETLYMQAGAGIVADSVPESEWQETLNKARAVLRAAELVQAGLDA</sequence>
<dbReference type="EMBL" id="BMYO01000002">
    <property type="protein sequence ID" value="GHD59102.1"/>
    <property type="molecule type" value="Genomic_DNA"/>
</dbReference>
<evidence type="ECO:0000256" key="6">
    <source>
        <dbReference type="ARBA" id="ARBA00020653"/>
    </source>
</evidence>
<comment type="similarity">
    <text evidence="3 15">Belongs to the anthranilate synthase component I family.</text>
</comment>
<dbReference type="NCBIfam" id="TIGR00564">
    <property type="entry name" value="trpE_most"/>
    <property type="match status" value="1"/>
</dbReference>
<evidence type="ECO:0000256" key="12">
    <source>
        <dbReference type="ARBA" id="ARBA00023239"/>
    </source>
</evidence>
<dbReference type="Proteomes" id="UP000604737">
    <property type="component" value="Unassembled WGS sequence"/>
</dbReference>
<dbReference type="InterPro" id="IPR006805">
    <property type="entry name" value="Anth_synth_I_N"/>
</dbReference>
<comment type="cofactor">
    <cofactor evidence="1 15">
        <name>Mg(2+)</name>
        <dbReference type="ChEBI" id="CHEBI:18420"/>
    </cofactor>
</comment>
<feature type="domain" description="Chorismate-utilising enzyme C-terminal" evidence="16">
    <location>
        <begin position="220"/>
        <end position="472"/>
    </location>
</feature>
<dbReference type="InterPro" id="IPR005801">
    <property type="entry name" value="ADC_synthase"/>
</dbReference>
<dbReference type="EC" id="4.1.3.27" evidence="5 15"/>
<dbReference type="RefSeq" id="WP_189459060.1">
    <property type="nucleotide sequence ID" value="NZ_BMYO01000002.1"/>
</dbReference>
<evidence type="ECO:0000256" key="3">
    <source>
        <dbReference type="ARBA" id="ARBA00009562"/>
    </source>
</evidence>
<keyword evidence="11 15" id="KW-0057">Aromatic amino acid biosynthesis</keyword>
<comment type="pathway">
    <text evidence="2 15">Amino-acid biosynthesis; L-tryptophan biosynthesis; L-tryptophan from chorismate: step 1/5.</text>
</comment>
<evidence type="ECO:0000313" key="19">
    <source>
        <dbReference type="Proteomes" id="UP000604737"/>
    </source>
</evidence>
<evidence type="ECO:0000259" key="17">
    <source>
        <dbReference type="Pfam" id="PF04715"/>
    </source>
</evidence>
<feature type="domain" description="Anthranilate synthase component I N-terminal" evidence="17">
    <location>
        <begin position="27"/>
        <end position="169"/>
    </location>
</feature>
<comment type="catalytic activity">
    <reaction evidence="14 15">
        <text>chorismate + L-glutamine = anthranilate + pyruvate + L-glutamate + H(+)</text>
        <dbReference type="Rhea" id="RHEA:21732"/>
        <dbReference type="ChEBI" id="CHEBI:15361"/>
        <dbReference type="ChEBI" id="CHEBI:15378"/>
        <dbReference type="ChEBI" id="CHEBI:16567"/>
        <dbReference type="ChEBI" id="CHEBI:29748"/>
        <dbReference type="ChEBI" id="CHEBI:29985"/>
        <dbReference type="ChEBI" id="CHEBI:58359"/>
        <dbReference type="EC" id="4.1.3.27"/>
    </reaction>
</comment>
<keyword evidence="8 15" id="KW-0479">Metal-binding</keyword>
<protein>
    <recommendedName>
        <fullName evidence="6 15">Anthranilate synthase component 1</fullName>
        <ecNumber evidence="5 15">4.1.3.27</ecNumber>
    </recommendedName>
</protein>
<comment type="caution">
    <text evidence="18">The sequence shown here is derived from an EMBL/GenBank/DDBJ whole genome shotgun (WGS) entry which is preliminary data.</text>
</comment>
<name>A0ABQ3GXZ8_9NEIS</name>
<dbReference type="InterPro" id="IPR019999">
    <property type="entry name" value="Anth_synth_I-like"/>
</dbReference>
<comment type="function">
    <text evidence="13 15">Part of a heterotetrameric complex that catalyzes the two-step biosynthesis of anthranilate, an intermediate in the biosynthesis of L-tryptophan. In the first step, the glutamine-binding beta subunit (TrpG) of anthranilate synthase (AS) provides the glutamine amidotransferase activity which generates ammonia as a substrate that, along with chorismate, is used in the second step, catalyzed by the large alpha subunit of AS (TrpE) to produce anthranilate. In the absence of TrpG, TrpE can synthesize anthranilate directly from chorismate and high concentrations of ammonia.</text>
</comment>
<dbReference type="SUPFAM" id="SSF56322">
    <property type="entry name" value="ADC synthase"/>
    <property type="match status" value="1"/>
</dbReference>
<keyword evidence="12 15" id="KW-0456">Lyase</keyword>
<organism evidence="18 19">
    <name type="scientific">Jeongeupia chitinilytica</name>
    <dbReference type="NCBI Taxonomy" id="1041641"/>
    <lineage>
        <taxon>Bacteria</taxon>
        <taxon>Pseudomonadati</taxon>
        <taxon>Pseudomonadota</taxon>
        <taxon>Betaproteobacteria</taxon>
        <taxon>Neisseriales</taxon>
        <taxon>Chitinibacteraceae</taxon>
        <taxon>Jeongeupia</taxon>
    </lineage>
</organism>
<keyword evidence="19" id="KW-1185">Reference proteome</keyword>
<evidence type="ECO:0000256" key="8">
    <source>
        <dbReference type="ARBA" id="ARBA00022723"/>
    </source>
</evidence>
<evidence type="ECO:0000256" key="15">
    <source>
        <dbReference type="RuleBase" id="RU364045"/>
    </source>
</evidence>
<gene>
    <name evidence="15 18" type="primary">trpE</name>
    <name evidence="18" type="ORF">GCM10007350_10020</name>
</gene>
<keyword evidence="7 15" id="KW-0028">Amino-acid biosynthesis</keyword>
<dbReference type="InterPro" id="IPR005256">
    <property type="entry name" value="Anth_synth_I_PabB"/>
</dbReference>
<evidence type="ECO:0000256" key="5">
    <source>
        <dbReference type="ARBA" id="ARBA00012266"/>
    </source>
</evidence>
<evidence type="ECO:0000256" key="9">
    <source>
        <dbReference type="ARBA" id="ARBA00022822"/>
    </source>
</evidence>